<dbReference type="GeneID" id="590420"/>
<accession>A0A7M7SY86</accession>
<evidence type="ECO:0000256" key="2">
    <source>
        <dbReference type="ARBA" id="ARBA00022741"/>
    </source>
</evidence>
<dbReference type="GO" id="GO:0031105">
    <property type="term" value="C:septin complex"/>
    <property type="evidence" value="ECO:0000318"/>
    <property type="project" value="GO_Central"/>
</dbReference>
<keyword evidence="2 5" id="KW-0547">Nucleotide-binding</keyword>
<dbReference type="GO" id="GO:0005525">
    <property type="term" value="F:GTP binding"/>
    <property type="evidence" value="ECO:0007669"/>
    <property type="project" value="UniProtKB-KW"/>
</dbReference>
<dbReference type="GO" id="GO:0061640">
    <property type="term" value="P:cytoskeleton-dependent cytokinesis"/>
    <property type="evidence" value="ECO:0000318"/>
    <property type="project" value="GO_Central"/>
</dbReference>
<dbReference type="OrthoDB" id="416553at2759"/>
<dbReference type="GO" id="GO:0007010">
    <property type="term" value="P:cytoskeleton organization"/>
    <property type="evidence" value="ECO:0007669"/>
    <property type="project" value="UniProtKB-ARBA"/>
</dbReference>
<evidence type="ECO:0000256" key="1">
    <source>
        <dbReference type="ARBA" id="ARBA00022618"/>
    </source>
</evidence>
<dbReference type="GO" id="GO:0032153">
    <property type="term" value="C:cell division site"/>
    <property type="evidence" value="ECO:0000318"/>
    <property type="project" value="GO_Central"/>
</dbReference>
<dbReference type="GO" id="GO:0015630">
    <property type="term" value="C:microtubule cytoskeleton"/>
    <property type="evidence" value="ECO:0000318"/>
    <property type="project" value="GO_Central"/>
</dbReference>
<evidence type="ECO:0000256" key="3">
    <source>
        <dbReference type="ARBA" id="ARBA00023134"/>
    </source>
</evidence>
<dbReference type="CDD" id="cd01850">
    <property type="entry name" value="CDC_Septin"/>
    <property type="match status" value="1"/>
</dbReference>
<evidence type="ECO:0000313" key="8">
    <source>
        <dbReference type="Proteomes" id="UP000007110"/>
    </source>
</evidence>
<reference evidence="7" key="2">
    <citation type="submission" date="2021-01" db="UniProtKB">
        <authorList>
            <consortium name="EnsemblMetazoa"/>
        </authorList>
    </citation>
    <scope>IDENTIFICATION</scope>
</reference>
<dbReference type="GO" id="GO:0003924">
    <property type="term" value="F:GTPase activity"/>
    <property type="evidence" value="ECO:0000318"/>
    <property type="project" value="GO_Central"/>
</dbReference>
<sequence length="431" mass="48888">MSRSIDRSVPGGGSRIAHCIISGSLGKLLGYHHKWICRYCDLYEVLQAAFGEIDTEKKGTIETGLVPQLISKLLGDASLKKGSLLQLRANTKAKNGVVQFSEFVTIMSETMSQTTEWGALKTEINGYVGIDTIQEQIRKKALKRGFDYNIMVVGASGLGKSTLVNTLFKAKISRRSAEENSEELPPPIPKTVEVKSISHVIEENGVRLKLTVTDTPGFGDHINNENCWIPIEEYINEQYEKYLSEEINISRKKHIPDSRVHVCLYFIAPTGHGLKPLDVEFMKRLAKVVNVVPVISKADTLIIEERQLFKKRIKMALNKNTIETYPMKNLEEDEEDTALNDALRDQMPFAVVGSDKLHELDGREILGRLTNWGLIEVENPNHCEFSNLRDMLIRTHLQDLKEITDTIHYENFRYERLQARQNTKKCDSTTK</sequence>
<organism evidence="7 8">
    <name type="scientific">Strongylocentrotus purpuratus</name>
    <name type="common">Purple sea urchin</name>
    <dbReference type="NCBI Taxonomy" id="7668"/>
    <lineage>
        <taxon>Eukaryota</taxon>
        <taxon>Metazoa</taxon>
        <taxon>Echinodermata</taxon>
        <taxon>Eleutherozoa</taxon>
        <taxon>Echinozoa</taxon>
        <taxon>Echinoidea</taxon>
        <taxon>Euechinoidea</taxon>
        <taxon>Echinacea</taxon>
        <taxon>Camarodonta</taxon>
        <taxon>Echinidea</taxon>
        <taxon>Strongylocentrotidae</taxon>
        <taxon>Strongylocentrotus</taxon>
    </lineage>
</organism>
<dbReference type="GO" id="GO:0005940">
    <property type="term" value="C:septin ring"/>
    <property type="evidence" value="ECO:0000318"/>
    <property type="project" value="GO_Central"/>
</dbReference>
<evidence type="ECO:0000256" key="4">
    <source>
        <dbReference type="ARBA" id="ARBA00023306"/>
    </source>
</evidence>
<dbReference type="InterPro" id="IPR027417">
    <property type="entry name" value="P-loop_NTPase"/>
</dbReference>
<dbReference type="Proteomes" id="UP000007110">
    <property type="component" value="Unassembled WGS sequence"/>
</dbReference>
<dbReference type="PANTHER" id="PTHR18884">
    <property type="entry name" value="SEPTIN"/>
    <property type="match status" value="1"/>
</dbReference>
<evidence type="ECO:0000313" key="7">
    <source>
        <dbReference type="EnsemblMetazoa" id="XP_030840051"/>
    </source>
</evidence>
<dbReference type="GO" id="GO:0032161">
    <property type="term" value="C:cleavage apparatus septin structure"/>
    <property type="evidence" value="ECO:0007669"/>
    <property type="project" value="UniProtKB-ARBA"/>
</dbReference>
<dbReference type="InParanoid" id="A0A7M7SY86"/>
<comment type="similarity">
    <text evidence="5">Belongs to the TRAFAC class TrmE-Era-EngA-EngB-Septin-like GTPase superfamily. Septin GTPase family.</text>
</comment>
<dbReference type="GO" id="GO:0060090">
    <property type="term" value="F:molecular adaptor activity"/>
    <property type="evidence" value="ECO:0000318"/>
    <property type="project" value="GO_Central"/>
</dbReference>
<dbReference type="EnsemblMetazoa" id="XM_030984191">
    <property type="protein sequence ID" value="XP_030840051"/>
    <property type="gene ID" value="LOC590420"/>
</dbReference>
<dbReference type="Pfam" id="PF00735">
    <property type="entry name" value="Septin"/>
    <property type="match status" value="1"/>
</dbReference>
<reference evidence="8" key="1">
    <citation type="submission" date="2015-02" db="EMBL/GenBank/DDBJ databases">
        <title>Genome sequencing for Strongylocentrotus purpuratus.</title>
        <authorList>
            <person name="Murali S."/>
            <person name="Liu Y."/>
            <person name="Vee V."/>
            <person name="English A."/>
            <person name="Wang M."/>
            <person name="Skinner E."/>
            <person name="Han Y."/>
            <person name="Muzny D.M."/>
            <person name="Worley K.C."/>
            <person name="Gibbs R.A."/>
        </authorList>
    </citation>
    <scope>NUCLEOTIDE SEQUENCE</scope>
</reference>
<proteinExistence type="inferred from homology"/>
<dbReference type="InterPro" id="IPR016491">
    <property type="entry name" value="Septin"/>
</dbReference>
<keyword evidence="4" id="KW-0131">Cell cycle</keyword>
<dbReference type="OMA" id="QCEFVYL"/>
<dbReference type="GO" id="GO:0008104">
    <property type="term" value="P:intracellular protein localization"/>
    <property type="evidence" value="ECO:0000318"/>
    <property type="project" value="GO_Central"/>
</dbReference>
<name>A0A7M7SY86_STRPU</name>
<dbReference type="AlphaFoldDB" id="A0A7M7SY86"/>
<dbReference type="PROSITE" id="PS51719">
    <property type="entry name" value="G_SEPTIN"/>
    <property type="match status" value="1"/>
</dbReference>
<feature type="domain" description="Septin-type G" evidence="6">
    <location>
        <begin position="144"/>
        <end position="419"/>
    </location>
</feature>
<dbReference type="Gene3D" id="3.40.50.300">
    <property type="entry name" value="P-loop containing nucleotide triphosphate hydrolases"/>
    <property type="match status" value="1"/>
</dbReference>
<protein>
    <recommendedName>
        <fullName evidence="6">Septin-type G domain-containing protein</fullName>
    </recommendedName>
</protein>
<evidence type="ECO:0000256" key="5">
    <source>
        <dbReference type="RuleBase" id="RU004560"/>
    </source>
</evidence>
<keyword evidence="1" id="KW-0132">Cell division</keyword>
<dbReference type="KEGG" id="spu:590420"/>
<dbReference type="FunFam" id="3.40.50.300:FF:000260">
    <property type="entry name" value="Cell division control 10"/>
    <property type="match status" value="1"/>
</dbReference>
<dbReference type="SUPFAM" id="SSF52540">
    <property type="entry name" value="P-loop containing nucleoside triphosphate hydrolases"/>
    <property type="match status" value="1"/>
</dbReference>
<dbReference type="FunCoup" id="A0A7M7SY86">
    <property type="interactions" value="159"/>
</dbReference>
<evidence type="ECO:0000259" key="6">
    <source>
        <dbReference type="PROSITE" id="PS51719"/>
    </source>
</evidence>
<dbReference type="InterPro" id="IPR030379">
    <property type="entry name" value="G_SEPTIN_dom"/>
</dbReference>
<keyword evidence="3 5" id="KW-0342">GTP-binding</keyword>
<dbReference type="RefSeq" id="XP_030840051.1">
    <property type="nucleotide sequence ID" value="XM_030984191.1"/>
</dbReference>
<keyword evidence="8" id="KW-1185">Reference proteome</keyword>